<dbReference type="Gene3D" id="2.60.40.2700">
    <property type="match status" value="1"/>
</dbReference>
<dbReference type="SUPFAM" id="SSF63829">
    <property type="entry name" value="Calcium-dependent phosphotriesterase"/>
    <property type="match status" value="2"/>
</dbReference>
<name>A0A6J7LE73_9ZZZZ</name>
<sequence length="473" mass="47829">MSQVHLLTPRVSRKSLKGRILRGLGFGLLAGAVLTLIPAQTSLAAPAGEFTMFDLGPAGEGANAIASGPDGNMWFTNNANNSIGRITPTGAVTYFAVPTTSASASTGGPGLFAIAAGPDGNMWFTEFYENLVGKITPSGVITTYPVPTANAMPYGVTAGPDGNIWFILDNANGIGRITPGGVITEFPIPTPGTTGPTAITSDYNCVMCGFAITAGPLNSVWFTIPGANRVGRITMAGVVTTLPVTTAPPATVPVGTSETIGAITAGDDGNLWITQNSDGKITRLTTSGVATAFALPSANAHPSSITPGPDGSLWIGNGTGNALIQFVVPGVKSTPVITQFTIPTAGAMPTSVAMGADGSAWFTSLVNPTPAPTTLQVGRLGTGVGPILTVKVSGTAKVGSALTCSYVNNHGGPPANARYQWLRGGKAIANQTAKKFTPRAGDVGAKVSCRAAVTYAGALNQLAATSKSVRVEG</sequence>
<dbReference type="GO" id="GO:0030288">
    <property type="term" value="C:outer membrane-bounded periplasmic space"/>
    <property type="evidence" value="ECO:0007669"/>
    <property type="project" value="TreeGrafter"/>
</dbReference>
<dbReference type="EMBL" id="CAFBNE010000110">
    <property type="protein sequence ID" value="CAB4965382.1"/>
    <property type="molecule type" value="Genomic_DNA"/>
</dbReference>
<accession>A0A6J7LE73</accession>
<proteinExistence type="predicted"/>
<reference evidence="1" key="1">
    <citation type="submission" date="2020-05" db="EMBL/GenBank/DDBJ databases">
        <authorList>
            <person name="Chiriac C."/>
            <person name="Salcher M."/>
            <person name="Ghai R."/>
            <person name="Kavagutti S V."/>
        </authorList>
    </citation>
    <scope>NUCLEOTIDE SEQUENCE</scope>
</reference>
<dbReference type="PANTHER" id="PTHR40274:SF3">
    <property type="entry name" value="VIRGINIAMYCIN B LYASE"/>
    <property type="match status" value="1"/>
</dbReference>
<gene>
    <name evidence="1" type="ORF">UFOPK3772_02646</name>
</gene>
<dbReference type="InterPro" id="IPR051344">
    <property type="entry name" value="Vgb"/>
</dbReference>
<evidence type="ECO:0000313" key="1">
    <source>
        <dbReference type="EMBL" id="CAB4965382.1"/>
    </source>
</evidence>
<dbReference type="InterPro" id="IPR015943">
    <property type="entry name" value="WD40/YVTN_repeat-like_dom_sf"/>
</dbReference>
<dbReference type="Pfam" id="PF24684">
    <property type="entry name" value="Vgb_lyase"/>
    <property type="match status" value="2"/>
</dbReference>
<dbReference type="PANTHER" id="PTHR40274">
    <property type="entry name" value="VIRGINIAMYCIN B LYASE"/>
    <property type="match status" value="1"/>
</dbReference>
<dbReference type="Gene3D" id="2.130.10.10">
    <property type="entry name" value="YVTN repeat-like/Quinoprotein amine dehydrogenase"/>
    <property type="match status" value="2"/>
</dbReference>
<protein>
    <submittedName>
        <fullName evidence="1">Unannotated protein</fullName>
    </submittedName>
</protein>
<dbReference type="AlphaFoldDB" id="A0A6J7LE73"/>
<organism evidence="1">
    <name type="scientific">freshwater metagenome</name>
    <dbReference type="NCBI Taxonomy" id="449393"/>
    <lineage>
        <taxon>unclassified sequences</taxon>
        <taxon>metagenomes</taxon>
        <taxon>ecological metagenomes</taxon>
    </lineage>
</organism>